<evidence type="ECO:0000313" key="3">
    <source>
        <dbReference type="Proteomes" id="UP000594260"/>
    </source>
</evidence>
<feature type="compositionally biased region" description="Basic residues" evidence="1">
    <location>
        <begin position="375"/>
        <end position="385"/>
    </location>
</feature>
<feature type="compositionally biased region" description="Polar residues" evidence="1">
    <location>
        <begin position="100"/>
        <end position="119"/>
    </location>
</feature>
<feature type="region of interest" description="Disordered" evidence="1">
    <location>
        <begin position="341"/>
        <end position="477"/>
    </location>
</feature>
<dbReference type="Proteomes" id="UP000594260">
    <property type="component" value="Unplaced"/>
</dbReference>
<reference evidence="2" key="1">
    <citation type="submission" date="2021-01" db="UniProtKB">
        <authorList>
            <consortium name="EnsemblMetazoa"/>
        </authorList>
    </citation>
    <scope>IDENTIFICATION</scope>
</reference>
<feature type="region of interest" description="Disordered" evidence="1">
    <location>
        <begin position="302"/>
        <end position="323"/>
    </location>
</feature>
<proteinExistence type="predicted"/>
<name>A0A7M7KF42_VARDE</name>
<feature type="compositionally biased region" description="Polar residues" evidence="1">
    <location>
        <begin position="423"/>
        <end position="441"/>
    </location>
</feature>
<dbReference type="InParanoid" id="A0A7M7KF42"/>
<dbReference type="OrthoDB" id="10578235at2759"/>
<feature type="region of interest" description="Disordered" evidence="1">
    <location>
        <begin position="1"/>
        <end position="26"/>
    </location>
</feature>
<feature type="compositionally biased region" description="Basic and acidic residues" evidence="1">
    <location>
        <begin position="386"/>
        <end position="397"/>
    </location>
</feature>
<protein>
    <submittedName>
        <fullName evidence="2">Uncharacterized protein</fullName>
    </submittedName>
</protein>
<feature type="compositionally biased region" description="Basic and acidic residues" evidence="1">
    <location>
        <begin position="122"/>
        <end position="131"/>
    </location>
</feature>
<organism evidence="2 3">
    <name type="scientific">Varroa destructor</name>
    <name type="common">Honeybee mite</name>
    <dbReference type="NCBI Taxonomy" id="109461"/>
    <lineage>
        <taxon>Eukaryota</taxon>
        <taxon>Metazoa</taxon>
        <taxon>Ecdysozoa</taxon>
        <taxon>Arthropoda</taxon>
        <taxon>Chelicerata</taxon>
        <taxon>Arachnida</taxon>
        <taxon>Acari</taxon>
        <taxon>Parasitiformes</taxon>
        <taxon>Mesostigmata</taxon>
        <taxon>Gamasina</taxon>
        <taxon>Dermanyssoidea</taxon>
        <taxon>Varroidae</taxon>
        <taxon>Varroa</taxon>
    </lineage>
</organism>
<feature type="compositionally biased region" description="Basic and acidic residues" evidence="1">
    <location>
        <begin position="442"/>
        <end position="460"/>
    </location>
</feature>
<feature type="compositionally biased region" description="Acidic residues" evidence="1">
    <location>
        <begin position="310"/>
        <end position="323"/>
    </location>
</feature>
<feature type="compositionally biased region" description="Polar residues" evidence="1">
    <location>
        <begin position="202"/>
        <end position="217"/>
    </location>
</feature>
<dbReference type="AlphaFoldDB" id="A0A7M7KF42"/>
<dbReference type="EnsemblMetazoa" id="XM_022809010">
    <property type="protein sequence ID" value="XP_022664745"/>
    <property type="gene ID" value="LOC111251901"/>
</dbReference>
<keyword evidence="3" id="KW-1185">Reference proteome</keyword>
<feature type="region of interest" description="Disordered" evidence="1">
    <location>
        <begin position="40"/>
        <end position="150"/>
    </location>
</feature>
<evidence type="ECO:0000313" key="2">
    <source>
        <dbReference type="EnsemblMetazoa" id="XP_022664745"/>
    </source>
</evidence>
<dbReference type="RefSeq" id="XP_022664745.1">
    <property type="nucleotide sequence ID" value="XM_022809010.1"/>
</dbReference>
<sequence>MEEDETLSQMILSGSQDERPEIGYGGGDFVQKLLAKAQFREDGTAPQSPTPVKAASQTGLRRNRRTSKERELALLALRMPPRVNTRQQQQDAPSPGPVTRSRSSQCSSDVLSSPSNRSAANRGRDSSRSSLDDSTEALFGAIPPTPPLLNSCRTVKAFKGSCKLITSTQRKPENVASVVGASDQSGKQPRTPQNQRILPFTNGVSANKSSTPVSTPTVGGRLTLRGHSLLSRTSPMSSPSLTVSSAKANLRTRGRRRSMDLHDNGFSYSTSENISSLDRVGCPERRSPASLLLRNNVSVKTAGEGRFGDDSGEEVADSAEDSLDEDDFLSQVASQVEKKFMQQIQPTATRARSPRITSGVTGTRTLLQGSTLKLNKTRTPRKKLSKERESSASELFDKQNGQSDANVVSAVRGRSAKPAEVNKSVSDMGNGKNSQSSTSSGDLKRTYTVEEIQRKRDAAMRKRQQKQNAKILIFDNP</sequence>
<feature type="region of interest" description="Disordered" evidence="1">
    <location>
        <begin position="202"/>
        <end position="221"/>
    </location>
</feature>
<dbReference type="KEGG" id="vde:111251901"/>
<feature type="compositionally biased region" description="Polar residues" evidence="1">
    <location>
        <begin position="342"/>
        <end position="374"/>
    </location>
</feature>
<accession>A0A7M7KF42</accession>
<dbReference type="GeneID" id="111251901"/>
<evidence type="ECO:0000256" key="1">
    <source>
        <dbReference type="SAM" id="MobiDB-lite"/>
    </source>
</evidence>